<evidence type="ECO:0000256" key="1">
    <source>
        <dbReference type="ARBA" id="ARBA00022574"/>
    </source>
</evidence>
<feature type="repeat" description="WD" evidence="3">
    <location>
        <begin position="1332"/>
        <end position="1373"/>
    </location>
</feature>
<feature type="coiled-coil region" evidence="4">
    <location>
        <begin position="694"/>
        <end position="728"/>
    </location>
</feature>
<feature type="domain" description="Novel STAND NTPase 1" evidence="6">
    <location>
        <begin position="259"/>
        <end position="660"/>
    </location>
</feature>
<feature type="repeat" description="WD" evidence="3">
    <location>
        <begin position="1004"/>
        <end position="1045"/>
    </location>
</feature>
<sequence length="1553" mass="172964">MRIEALVVGINEHVFEPGLNLKAPVKDAEAIAEMLEKYGNFHVQGLPKDYDETGRERFISDGFVYRKNLKIKVSNLFNPISKNEIPDVALFFFAGHGFVTTEGGVREGFLVTSDVQLKRDIYGISLSWLKDLLRQSPVKKQIVWLDCCFGGELLNSQEADPGTGKEVSRCFITSSRSFEKSVSEIDGKHGVFTANLLKGLNPESSIDGWVTNYILADSIKNNMLNISQSPVFHNSGDAIILTTNTQTKSLDGRWKKTPPYRALSYFTEQEKDGVFFYGRTQLTDELIDRVRTNNFVAVLGASGSGKSSLLRAGLLYQLKRGQKISGSDRWLYIKPFTPSSSPLESLQKAVNIKSEKIENLTEKLIDFINEVKAEKVLMVIDQFEESFTLCETDEKRREFFDCFLSVLANEKTKNKFCLVLGMRADFLDQCSKYSGLATEIKEHQLLVTPLEKDEIEEAIKKPAELVGMGVEPKLVAQMAADFLRNPGSLPLLQYTLDALWKSATQGEDKSQYLTLASYEKLGGIQGTLTKQADAVYESLNKEKKSVAKRIFLELVQPGERSVNFLKVTDTRRRVILEKLPNKEHTLELLLEVSDNLADPNNRLITKDKSEAGTLLDIIHEDLIRSWKTLRKWVEEYQEALPVERKIEADAAGWEKDGKNEGLLLRETQLTKAEEYVTKYGDMGLLDGLAYEFIEASQELRIREEKEEKERKERELEQEKKARKLAQRRNQILGVSLVLMTGVSGYAWMQQNIAKHNSEIFFTRQLAAKAELLTTYNSYDTTVLLGVQSMNRIQEFKEWQDSGWRKVVRKFLGSQFSDIPQNAADGAIRKGLTQLPDHLHTLNHQDRVIAVAFSPDGKTIATASYDNTARLWDTENGNVLATLNHQSRVRAVAFSPDGKTIATASSDKTARLWDTENGKELATLNHQDSVRAVAFSPDGKTIATASNDKTARLWDTENGKELATLNHQDSVRAVAFSPDGKTIATATSDKTARLWDTENGNVLATLNHQSRVRAVAFSPDGKTIATASYDKTARLWDTENGKELATLNHQFWVNAVAFSPDGKTIATASSDNTARLWDTENGFELATLNHQDRVWAVAFSPDGKTIATASDDKTARLWDTENGKELATLNHQSSVNAVAFSPDGKTIATASRDNTARLWDTENGKELATLNHQDRVWAVAFSPDGKTIATASLDKTARLWDTENGFELATLNHQDWVRAVAFSPDGKTIATASYDNTARLWDTKTRKELATLNHQDWVIAVAFSPDGKTIATASRDKTARLWDTENGKVLATLNHQLDINAVAFSPDGKTIATATSDKTARLWDTENGKVLATLNHQSRVFAVAFSPDGKTIATASYDKTARLWDTENGKVLATLNHQSSVNAVAFSPDGKTIATASYDKTARLWDTENGKVLATLNHQSSVNAVAFSPDGKTIATASSDKTARLHWTTPKGLIQEGCRRLSRNLTAEEWQQYINSDLETYQKTCKNIPVHPSLIAEAKNLAKTGEKPKIKQAISIFKKALELEPEIDLDPDTETRETDPQLVANKLAASAKLK</sequence>
<dbReference type="InterPro" id="IPR011600">
    <property type="entry name" value="Pept_C14_caspase"/>
</dbReference>
<feature type="repeat" description="WD" evidence="3">
    <location>
        <begin position="1414"/>
        <end position="1444"/>
    </location>
</feature>
<dbReference type="EMBL" id="CP000393">
    <property type="protein sequence ID" value="ABG52908.1"/>
    <property type="molecule type" value="Genomic_DNA"/>
</dbReference>
<evidence type="ECO:0000259" key="6">
    <source>
        <dbReference type="Pfam" id="PF20703"/>
    </source>
</evidence>
<gene>
    <name evidence="7" type="ordered locus">Tery_3869</name>
</gene>
<proteinExistence type="predicted"/>
<dbReference type="eggNOG" id="COG1672">
    <property type="taxonomic scope" value="Bacteria"/>
</dbReference>
<evidence type="ECO:0000313" key="7">
    <source>
        <dbReference type="EMBL" id="ABG52908.1"/>
    </source>
</evidence>
<dbReference type="Gene3D" id="3.40.50.300">
    <property type="entry name" value="P-loop containing nucleotide triphosphate hydrolases"/>
    <property type="match status" value="1"/>
</dbReference>
<feature type="repeat" description="WD" evidence="3">
    <location>
        <begin position="1373"/>
        <end position="1414"/>
    </location>
</feature>
<feature type="repeat" description="WD" evidence="3">
    <location>
        <begin position="1209"/>
        <end position="1250"/>
    </location>
</feature>
<dbReference type="CDD" id="cd00200">
    <property type="entry name" value="WD40"/>
    <property type="match status" value="2"/>
</dbReference>
<dbReference type="SUPFAM" id="SSF50998">
    <property type="entry name" value="Quinoprotein alcohol dehydrogenase-like"/>
    <property type="match status" value="1"/>
</dbReference>
<dbReference type="PROSITE" id="PS00678">
    <property type="entry name" value="WD_REPEATS_1"/>
    <property type="match status" value="14"/>
</dbReference>
<dbReference type="PROSITE" id="PS50294">
    <property type="entry name" value="WD_REPEATS_REGION"/>
    <property type="match status" value="15"/>
</dbReference>
<dbReference type="SUPFAM" id="SSF82171">
    <property type="entry name" value="DPP6 N-terminal domain-like"/>
    <property type="match status" value="1"/>
</dbReference>
<dbReference type="RefSeq" id="WP_011613238.1">
    <property type="nucleotide sequence ID" value="NC_008312.1"/>
</dbReference>
<dbReference type="PROSITE" id="PS50082">
    <property type="entry name" value="WD_REPEATS_2"/>
    <property type="match status" value="15"/>
</dbReference>
<feature type="repeat" description="WD" evidence="3">
    <location>
        <begin position="1127"/>
        <end position="1168"/>
    </location>
</feature>
<dbReference type="STRING" id="203124.Tery_3869"/>
<evidence type="ECO:0000256" key="3">
    <source>
        <dbReference type="PROSITE-ProRule" id="PRU00221"/>
    </source>
</evidence>
<dbReference type="InterPro" id="IPR001680">
    <property type="entry name" value="WD40_rpt"/>
</dbReference>
<feature type="repeat" description="WD" evidence="3">
    <location>
        <begin position="1250"/>
        <end position="1291"/>
    </location>
</feature>
<organism evidence="7">
    <name type="scientific">Trichodesmium erythraeum (strain IMS101)</name>
    <dbReference type="NCBI Taxonomy" id="203124"/>
    <lineage>
        <taxon>Bacteria</taxon>
        <taxon>Bacillati</taxon>
        <taxon>Cyanobacteriota</taxon>
        <taxon>Cyanophyceae</taxon>
        <taxon>Oscillatoriophycideae</taxon>
        <taxon>Oscillatoriales</taxon>
        <taxon>Microcoleaceae</taxon>
        <taxon>Trichodesmium</taxon>
    </lineage>
</organism>
<reference evidence="7" key="1">
    <citation type="submission" date="2006-06" db="EMBL/GenBank/DDBJ databases">
        <title>Complete sequence of Trichodesmium erythraeum IMS101.</title>
        <authorList>
            <consortium name="US DOE Joint Genome Institute"/>
            <person name="Copeland A."/>
            <person name="Lucas S."/>
            <person name="Lapidus A."/>
            <person name="Barry K."/>
            <person name="Detter J.C."/>
            <person name="Glavina del Rio T."/>
            <person name="Hammon N."/>
            <person name="Israni S."/>
            <person name="Dalin E."/>
            <person name="Tice H."/>
            <person name="Pitluck S."/>
            <person name="Kiss H."/>
            <person name="Munk A.C."/>
            <person name="Brettin T."/>
            <person name="Bruce D."/>
            <person name="Han C."/>
            <person name="Tapia R."/>
            <person name="Gilna P."/>
            <person name="Schmutz J."/>
            <person name="Larimer F."/>
            <person name="Land M."/>
            <person name="Hauser L."/>
            <person name="Kyrpides N."/>
            <person name="Kim E."/>
            <person name="Richardson P."/>
        </authorList>
    </citation>
    <scope>NUCLEOTIDE SEQUENCE [LARGE SCALE GENOMIC DNA]</scope>
    <source>
        <strain evidence="7">IMS101</strain>
    </source>
</reference>
<dbReference type="Pfam" id="PF20703">
    <property type="entry name" value="nSTAND1"/>
    <property type="match status" value="1"/>
</dbReference>
<protein>
    <submittedName>
        <fullName evidence="7">WD-40 repeat</fullName>
    </submittedName>
</protein>
<dbReference type="InterPro" id="IPR019775">
    <property type="entry name" value="WD40_repeat_CS"/>
</dbReference>
<dbReference type="eggNOG" id="COG2319">
    <property type="taxonomic scope" value="Bacteria"/>
</dbReference>
<dbReference type="SUPFAM" id="SSF52540">
    <property type="entry name" value="P-loop containing nucleoside triphosphate hydrolases"/>
    <property type="match status" value="1"/>
</dbReference>
<feature type="repeat" description="WD" evidence="3">
    <location>
        <begin position="922"/>
        <end position="963"/>
    </location>
</feature>
<keyword evidence="2" id="KW-0677">Repeat</keyword>
<feature type="repeat" description="WD" evidence="3">
    <location>
        <begin position="1045"/>
        <end position="1086"/>
    </location>
</feature>
<dbReference type="Gene3D" id="2.130.10.10">
    <property type="entry name" value="YVTN repeat-like/Quinoprotein amine dehydrogenase"/>
    <property type="match status" value="7"/>
</dbReference>
<keyword evidence="4" id="KW-0175">Coiled coil</keyword>
<dbReference type="Pfam" id="PF00656">
    <property type="entry name" value="Peptidase_C14"/>
    <property type="match status" value="1"/>
</dbReference>
<feature type="repeat" description="WD" evidence="3">
    <location>
        <begin position="881"/>
        <end position="922"/>
    </location>
</feature>
<feature type="repeat" description="WD" evidence="3">
    <location>
        <begin position="1168"/>
        <end position="1209"/>
    </location>
</feature>
<dbReference type="InterPro" id="IPR036322">
    <property type="entry name" value="WD40_repeat_dom_sf"/>
</dbReference>
<dbReference type="GO" id="GO:0004197">
    <property type="term" value="F:cysteine-type endopeptidase activity"/>
    <property type="evidence" value="ECO:0007669"/>
    <property type="project" value="InterPro"/>
</dbReference>
<dbReference type="InterPro" id="IPR049052">
    <property type="entry name" value="nSTAND1"/>
</dbReference>
<dbReference type="InterPro" id="IPR027417">
    <property type="entry name" value="P-loop_NTPase"/>
</dbReference>
<dbReference type="PANTHER" id="PTHR19879">
    <property type="entry name" value="TRANSCRIPTION INITIATION FACTOR TFIID"/>
    <property type="match status" value="1"/>
</dbReference>
<evidence type="ECO:0000256" key="4">
    <source>
        <dbReference type="SAM" id="Coils"/>
    </source>
</evidence>
<dbReference type="Pfam" id="PF00400">
    <property type="entry name" value="WD40"/>
    <property type="match status" value="15"/>
</dbReference>
<feature type="repeat" description="WD" evidence="3">
    <location>
        <begin position="963"/>
        <end position="1004"/>
    </location>
</feature>
<dbReference type="OrthoDB" id="464342at2"/>
<dbReference type="InterPro" id="IPR015943">
    <property type="entry name" value="WD40/YVTN_repeat-like_dom_sf"/>
</dbReference>
<dbReference type="InterPro" id="IPR011047">
    <property type="entry name" value="Quinoprotein_ADH-like_sf"/>
</dbReference>
<dbReference type="eggNOG" id="COG4249">
    <property type="taxonomic scope" value="Bacteria"/>
</dbReference>
<name>Q10XW6_TRIEI</name>
<dbReference type="SUPFAM" id="SSF50978">
    <property type="entry name" value="WD40 repeat-like"/>
    <property type="match status" value="1"/>
</dbReference>
<evidence type="ECO:0000256" key="2">
    <source>
        <dbReference type="ARBA" id="ARBA00022737"/>
    </source>
</evidence>
<dbReference type="HOGENOM" id="CLU_002352_0_1_3"/>
<accession>Q10XW6</accession>
<keyword evidence="1 3" id="KW-0853">WD repeat</keyword>
<dbReference type="KEGG" id="ter:Tery_3869"/>
<dbReference type="PRINTS" id="PR00320">
    <property type="entry name" value="GPROTEINBRPT"/>
</dbReference>
<feature type="repeat" description="WD" evidence="3">
    <location>
        <begin position="1291"/>
        <end position="1332"/>
    </location>
</feature>
<feature type="repeat" description="WD" evidence="3">
    <location>
        <begin position="1086"/>
        <end position="1127"/>
    </location>
</feature>
<dbReference type="GO" id="GO:0006508">
    <property type="term" value="P:proteolysis"/>
    <property type="evidence" value="ECO:0007669"/>
    <property type="project" value="InterPro"/>
</dbReference>
<evidence type="ECO:0000259" key="5">
    <source>
        <dbReference type="Pfam" id="PF00656"/>
    </source>
</evidence>
<feature type="domain" description="Peptidase C14 caspase" evidence="5">
    <location>
        <begin position="5"/>
        <end position="201"/>
    </location>
</feature>
<dbReference type="Gene3D" id="3.40.50.1460">
    <property type="match status" value="1"/>
</dbReference>
<feature type="repeat" description="WD" evidence="3">
    <location>
        <begin position="840"/>
        <end position="881"/>
    </location>
</feature>
<dbReference type="InterPro" id="IPR020472">
    <property type="entry name" value="WD40_PAC1"/>
</dbReference>
<dbReference type="PANTHER" id="PTHR19879:SF9">
    <property type="entry name" value="TRANSCRIPTION INITIATION FACTOR TFIID SUBUNIT 5"/>
    <property type="match status" value="1"/>
</dbReference>
<dbReference type="SMART" id="SM00320">
    <property type="entry name" value="WD40"/>
    <property type="match status" value="15"/>
</dbReference>